<evidence type="ECO:0000256" key="1">
    <source>
        <dbReference type="SAM" id="MobiDB-lite"/>
    </source>
</evidence>
<comment type="caution">
    <text evidence="2">The sequence shown here is derived from an EMBL/GenBank/DDBJ whole genome shotgun (WGS) entry which is preliminary data.</text>
</comment>
<organism evidence="2 3">
    <name type="scientific">Caerostris extrusa</name>
    <name type="common">Bark spider</name>
    <name type="synonym">Caerostris bankana</name>
    <dbReference type="NCBI Taxonomy" id="172846"/>
    <lineage>
        <taxon>Eukaryota</taxon>
        <taxon>Metazoa</taxon>
        <taxon>Ecdysozoa</taxon>
        <taxon>Arthropoda</taxon>
        <taxon>Chelicerata</taxon>
        <taxon>Arachnida</taxon>
        <taxon>Araneae</taxon>
        <taxon>Araneomorphae</taxon>
        <taxon>Entelegynae</taxon>
        <taxon>Araneoidea</taxon>
        <taxon>Araneidae</taxon>
        <taxon>Caerostris</taxon>
    </lineage>
</organism>
<dbReference type="Proteomes" id="UP001054945">
    <property type="component" value="Unassembled WGS sequence"/>
</dbReference>
<dbReference type="AlphaFoldDB" id="A0AAV4QRY6"/>
<gene>
    <name evidence="2" type="primary">AVEN_175573_1</name>
    <name evidence="2" type="ORF">CEXT_316681</name>
</gene>
<evidence type="ECO:0000313" key="3">
    <source>
        <dbReference type="Proteomes" id="UP001054945"/>
    </source>
</evidence>
<sequence length="78" mass="8743">MALHITHVHSPDDCDFCNRRTIGQSVPDLSLACYGTSPPRSIAPRSPRDTPTSSPMRSKAIRAKVARHRRPRVLVHFL</sequence>
<reference evidence="2 3" key="1">
    <citation type="submission" date="2021-06" db="EMBL/GenBank/DDBJ databases">
        <title>Caerostris extrusa draft genome.</title>
        <authorList>
            <person name="Kono N."/>
            <person name="Arakawa K."/>
        </authorList>
    </citation>
    <scope>NUCLEOTIDE SEQUENCE [LARGE SCALE GENOMIC DNA]</scope>
</reference>
<feature type="region of interest" description="Disordered" evidence="1">
    <location>
        <begin position="37"/>
        <end position="65"/>
    </location>
</feature>
<protein>
    <submittedName>
        <fullName evidence="2">Uncharacterized protein</fullName>
    </submittedName>
</protein>
<evidence type="ECO:0000313" key="2">
    <source>
        <dbReference type="EMBL" id="GIY12418.1"/>
    </source>
</evidence>
<accession>A0AAV4QRY6</accession>
<keyword evidence="3" id="KW-1185">Reference proteome</keyword>
<proteinExistence type="predicted"/>
<dbReference type="EMBL" id="BPLR01006788">
    <property type="protein sequence ID" value="GIY12418.1"/>
    <property type="molecule type" value="Genomic_DNA"/>
</dbReference>
<feature type="compositionally biased region" description="Low complexity" evidence="1">
    <location>
        <begin position="37"/>
        <end position="58"/>
    </location>
</feature>
<name>A0AAV4QRY6_CAEEX</name>